<dbReference type="RefSeq" id="WP_023327875.1">
    <property type="nucleotide sequence ID" value="NZ_CABWXW010000005.1"/>
</dbReference>
<dbReference type="AlphaFoldDB" id="A0A2L1KRT8"/>
<reference evidence="1" key="1">
    <citation type="submission" date="2016-12" db="EMBL/GenBank/DDBJ databases">
        <title>Frequent emergence of pathogenic lineages of Klebsiella pneumoniae via mobilisation of yersiniabactin and colibactin.</title>
        <authorList>
            <person name="Lam M.M.C."/>
            <person name="Wick R.R."/>
            <person name="Wyres K.L."/>
            <person name="Gorrie C."/>
            <person name="Judd L."/>
            <person name="Jenney A."/>
            <person name="Holt K.E."/>
        </authorList>
    </citation>
    <scope>NUCLEOTIDE SEQUENCE</scope>
    <source>
        <strain evidence="1">16703732</strain>
    </source>
</reference>
<proteinExistence type="predicted"/>
<gene>
    <name evidence="1" type="ORF">ICEKp7_0041</name>
</gene>
<accession>A0A2L1KRT8</accession>
<organism evidence="1">
    <name type="scientific">Klebsiella pneumoniae</name>
    <dbReference type="NCBI Taxonomy" id="573"/>
    <lineage>
        <taxon>Bacteria</taxon>
        <taxon>Pseudomonadati</taxon>
        <taxon>Pseudomonadota</taxon>
        <taxon>Gammaproteobacteria</taxon>
        <taxon>Enterobacterales</taxon>
        <taxon>Enterobacteriaceae</taxon>
        <taxon>Klebsiella/Raoultella group</taxon>
        <taxon>Klebsiella</taxon>
        <taxon>Klebsiella pneumoniae complex</taxon>
    </lineage>
</organism>
<sequence>MSAKPKDHRPKVISFRTALDGLNIAARQSVLWPCHAFNISLPQKKKSGLNVFEETVLKITEIESGDTEMIAQLTCLEKELVAFIQSRLNQLGLLNDRYELSEQGQALLNEWQNKSDGDLEYTVATVFVDLLYGKLLPYVSTKQLSYKKIETLYSKENLQKKGEFEHYVNFFITPTDDKYIRAIQIRPANDAFWKTVPDANDIIRAIREFKRKYKRQALLNQGVEQYPPPIPVAEAISLQANPELVYLHCHALIQTGNSDILVTDGCGFGFSESFASYLMSQNWQWVIDLKNKGVVDTLNPDQRNEEAEKDSLAADELKQYPRIARPLRRAQAYLSDAEKIRIDSSNDEQEFTRLTGLAVVALYEAIEWALRFVVSDNPVTHWERLFSSQSYRENDKILRAFATRIGFDVSESVKGLLQVKPGKIRDVDHGASEMQPLLAMAIAGAINDPSHPLNRLAIEDAGCLSFIHALKDVRDPVSHGNAMGVQLSKETLQGYCRRTVRLIQLLIPDITRDADTTKSRQKNDIDQVRLKARIELDRSLGLGFVHAVSPSLREELVKVTILNQMTTLDNEQQQRYINLLASIMQLSLFEAAKDRITPFKNRTNLRDEAIEKIVQSGFYPAPDAIPVQISTVNCSRLSRAVQGSSTTLGAQLLALCLLASESERVALKRSFPDCFELIASLIKLRGHGNQQKFDYSREYLASLKMNVFKLIKIIMEEF</sequence>
<protein>
    <submittedName>
        <fullName evidence="1">Uncharacterized protein</fullName>
    </submittedName>
</protein>
<name>A0A2L1KRT8_KLEPN</name>
<dbReference type="EMBL" id="KY454632">
    <property type="protein sequence ID" value="AVE25219.1"/>
    <property type="molecule type" value="Genomic_DNA"/>
</dbReference>
<evidence type="ECO:0000313" key="1">
    <source>
        <dbReference type="EMBL" id="AVE25219.1"/>
    </source>
</evidence>